<accession>A8NAZ5</accession>
<proteinExistence type="predicted"/>
<feature type="compositionally biased region" description="Low complexity" evidence="1">
    <location>
        <begin position="141"/>
        <end position="152"/>
    </location>
</feature>
<organism evidence="2 3">
    <name type="scientific">Coprinopsis cinerea (strain Okayama-7 / 130 / ATCC MYA-4618 / FGSC 9003)</name>
    <name type="common">Inky cap fungus</name>
    <name type="synonym">Hormographiella aspergillata</name>
    <dbReference type="NCBI Taxonomy" id="240176"/>
    <lineage>
        <taxon>Eukaryota</taxon>
        <taxon>Fungi</taxon>
        <taxon>Dikarya</taxon>
        <taxon>Basidiomycota</taxon>
        <taxon>Agaricomycotina</taxon>
        <taxon>Agaricomycetes</taxon>
        <taxon>Agaricomycetidae</taxon>
        <taxon>Agaricales</taxon>
        <taxon>Agaricineae</taxon>
        <taxon>Psathyrellaceae</taxon>
        <taxon>Coprinopsis</taxon>
    </lineage>
</organism>
<dbReference type="AlphaFoldDB" id="A8NAZ5"/>
<dbReference type="HOGENOM" id="CLU_1660669_0_0_1"/>
<dbReference type="InParanoid" id="A8NAZ5"/>
<keyword evidence="3" id="KW-1185">Reference proteome</keyword>
<dbReference type="EMBL" id="AACS02000009">
    <property type="protein sequence ID" value="EAU89826.2"/>
    <property type="molecule type" value="Genomic_DNA"/>
</dbReference>
<feature type="compositionally biased region" description="Basic and acidic residues" evidence="1">
    <location>
        <begin position="67"/>
        <end position="88"/>
    </location>
</feature>
<keyword evidence="2" id="KW-0418">Kinase</keyword>
<evidence type="ECO:0000256" key="1">
    <source>
        <dbReference type="SAM" id="MobiDB-lite"/>
    </source>
</evidence>
<comment type="caution">
    <text evidence="2">The sequence shown here is derived from an EMBL/GenBank/DDBJ whole genome shotgun (WGS) entry which is preliminary data.</text>
</comment>
<keyword evidence="2" id="KW-0808">Transferase</keyword>
<dbReference type="KEGG" id="cci:CC1G_12699"/>
<feature type="region of interest" description="Disordered" evidence="1">
    <location>
        <begin position="63"/>
        <end position="159"/>
    </location>
</feature>
<dbReference type="GeneID" id="6008479"/>
<name>A8NAZ5_COPC7</name>
<reference evidence="2 3" key="1">
    <citation type="journal article" date="2010" name="Proc. Natl. Acad. Sci. U.S.A.">
        <title>Insights into evolution of multicellular fungi from the assembled chromosomes of the mushroom Coprinopsis cinerea (Coprinus cinereus).</title>
        <authorList>
            <person name="Stajich J.E."/>
            <person name="Wilke S.K."/>
            <person name="Ahren D."/>
            <person name="Au C.H."/>
            <person name="Birren B.W."/>
            <person name="Borodovsky M."/>
            <person name="Burns C."/>
            <person name="Canback B."/>
            <person name="Casselton L.A."/>
            <person name="Cheng C.K."/>
            <person name="Deng J."/>
            <person name="Dietrich F.S."/>
            <person name="Fargo D.C."/>
            <person name="Farman M.L."/>
            <person name="Gathman A.C."/>
            <person name="Goldberg J."/>
            <person name="Guigo R."/>
            <person name="Hoegger P.J."/>
            <person name="Hooker J.B."/>
            <person name="Huggins A."/>
            <person name="James T.Y."/>
            <person name="Kamada T."/>
            <person name="Kilaru S."/>
            <person name="Kodira C."/>
            <person name="Kues U."/>
            <person name="Kupfer D."/>
            <person name="Kwan H.S."/>
            <person name="Lomsadze A."/>
            <person name="Li W."/>
            <person name="Lilly W.W."/>
            <person name="Ma L.J."/>
            <person name="Mackey A.J."/>
            <person name="Manning G."/>
            <person name="Martin F."/>
            <person name="Muraguchi H."/>
            <person name="Natvig D.O."/>
            <person name="Palmerini H."/>
            <person name="Ramesh M.A."/>
            <person name="Rehmeyer C.J."/>
            <person name="Roe B.A."/>
            <person name="Shenoy N."/>
            <person name="Stanke M."/>
            <person name="Ter-Hovhannisyan V."/>
            <person name="Tunlid A."/>
            <person name="Velagapudi R."/>
            <person name="Vision T.J."/>
            <person name="Zeng Q."/>
            <person name="Zolan M.E."/>
            <person name="Pukkila P.J."/>
        </authorList>
    </citation>
    <scope>NUCLEOTIDE SEQUENCE [LARGE SCALE GENOMIC DNA]</scope>
    <source>
        <strain evidence="3">Okayama-7 / 130 / ATCC MYA-4618 / FGSC 9003</strain>
    </source>
</reference>
<dbReference type="RefSeq" id="XP_001831997.2">
    <property type="nucleotide sequence ID" value="XM_001831945.2"/>
</dbReference>
<dbReference type="Proteomes" id="UP000001861">
    <property type="component" value="Unassembled WGS sequence"/>
</dbReference>
<evidence type="ECO:0000313" key="2">
    <source>
        <dbReference type="EMBL" id="EAU89826.2"/>
    </source>
</evidence>
<evidence type="ECO:0000313" key="3">
    <source>
        <dbReference type="Proteomes" id="UP000001861"/>
    </source>
</evidence>
<protein>
    <submittedName>
        <fullName evidence="2">Other/FunK1 protein kinase</fullName>
    </submittedName>
</protein>
<gene>
    <name evidence="2" type="ORF">CC1G_12699</name>
</gene>
<sequence length="159" mass="18157">MRNAEGKQEDIGTYSFIISPSFTHFFEQLDESRAMWEDLKLSTTTELRHQHEREVVRQVYRRRPKRKVDEDTGIERKGMDGRGRKDEQGPPTKRARFTAPVAEVEAPVRRSGPVTRAMTRAAQNTGPTTRAAARRMREAAASKNQTATATATKTRKSRR</sequence>
<dbReference type="GO" id="GO:0016301">
    <property type="term" value="F:kinase activity"/>
    <property type="evidence" value="ECO:0007669"/>
    <property type="project" value="UniProtKB-KW"/>
</dbReference>
<dbReference type="VEuPathDB" id="FungiDB:CC1G_12699"/>